<organism evidence="1 2">
    <name type="scientific">Arctium lappa</name>
    <name type="common">Greater burdock</name>
    <name type="synonym">Lappa major</name>
    <dbReference type="NCBI Taxonomy" id="4217"/>
    <lineage>
        <taxon>Eukaryota</taxon>
        <taxon>Viridiplantae</taxon>
        <taxon>Streptophyta</taxon>
        <taxon>Embryophyta</taxon>
        <taxon>Tracheophyta</taxon>
        <taxon>Spermatophyta</taxon>
        <taxon>Magnoliopsida</taxon>
        <taxon>eudicotyledons</taxon>
        <taxon>Gunneridae</taxon>
        <taxon>Pentapetalae</taxon>
        <taxon>asterids</taxon>
        <taxon>campanulids</taxon>
        <taxon>Asterales</taxon>
        <taxon>Asteraceae</taxon>
        <taxon>Carduoideae</taxon>
        <taxon>Cardueae</taxon>
        <taxon>Arctiinae</taxon>
        <taxon>Arctium</taxon>
    </lineage>
</organism>
<evidence type="ECO:0000313" key="2">
    <source>
        <dbReference type="Proteomes" id="UP001055879"/>
    </source>
</evidence>
<name>A0ACB8Y8W6_ARCLA</name>
<sequence>MSAGYNLDFSDMTLSEVKEKAKHLARQSSRNRDRADDCEREITKLKSEMLPLEAEIENLKIQNSSLLIQINALKENSKDSDNIIDLAGIIASKEKEIFDLQAKLKRSESSSTWSKKDAMQRELEDLRRSTSVARDTSTGLRQINSQLCADRDKFKDKVLSLEVQIEKMKEKATQDRDNTIAQDEMLKIEKERKEFAKKFSDFSRKAFEEKKSLELRCVKLSQQVSDFEKVIILEREKTENE</sequence>
<reference evidence="1 2" key="2">
    <citation type="journal article" date="2022" name="Mol. Ecol. Resour.">
        <title>The genomes of chicory, endive, great burdock and yacon provide insights into Asteraceae paleo-polyploidization history and plant inulin production.</title>
        <authorList>
            <person name="Fan W."/>
            <person name="Wang S."/>
            <person name="Wang H."/>
            <person name="Wang A."/>
            <person name="Jiang F."/>
            <person name="Liu H."/>
            <person name="Zhao H."/>
            <person name="Xu D."/>
            <person name="Zhang Y."/>
        </authorList>
    </citation>
    <scope>NUCLEOTIDE SEQUENCE [LARGE SCALE GENOMIC DNA]</scope>
    <source>
        <strain evidence="2">cv. Niubang</strain>
    </source>
</reference>
<keyword evidence="2" id="KW-1185">Reference proteome</keyword>
<dbReference type="EMBL" id="CM042059">
    <property type="protein sequence ID" value="KAI3681347.1"/>
    <property type="molecule type" value="Genomic_DNA"/>
</dbReference>
<proteinExistence type="predicted"/>
<accession>A0ACB8Y8W6</accession>
<reference evidence="2" key="1">
    <citation type="journal article" date="2022" name="Mol. Ecol. Resour.">
        <title>The genomes of chicory, endive, great burdock and yacon provide insights into Asteraceae palaeo-polyploidization history and plant inulin production.</title>
        <authorList>
            <person name="Fan W."/>
            <person name="Wang S."/>
            <person name="Wang H."/>
            <person name="Wang A."/>
            <person name="Jiang F."/>
            <person name="Liu H."/>
            <person name="Zhao H."/>
            <person name="Xu D."/>
            <person name="Zhang Y."/>
        </authorList>
    </citation>
    <scope>NUCLEOTIDE SEQUENCE [LARGE SCALE GENOMIC DNA]</scope>
    <source>
        <strain evidence="2">cv. Niubang</strain>
    </source>
</reference>
<protein>
    <submittedName>
        <fullName evidence="1">Uncharacterized protein</fullName>
    </submittedName>
</protein>
<gene>
    <name evidence="1" type="ORF">L6452_36139</name>
</gene>
<comment type="caution">
    <text evidence="1">The sequence shown here is derived from an EMBL/GenBank/DDBJ whole genome shotgun (WGS) entry which is preliminary data.</text>
</comment>
<evidence type="ECO:0000313" key="1">
    <source>
        <dbReference type="EMBL" id="KAI3681347.1"/>
    </source>
</evidence>
<dbReference type="Proteomes" id="UP001055879">
    <property type="component" value="Linkage Group LG13"/>
</dbReference>